<accession>F8L483</accession>
<sequence length="133" mass="14893">MRQTVALFGEAERGSLATLLSIKSLTQLNEQLGHPPDQSRGLFFAIQFLLYEHDIIYVRVKEEGFSTKDYLKGMKQLLNKKQVAKLSGICLPGVGDARIIDATAPVCETHQCFMVTTEQDLYDYLTSLQLPAI</sequence>
<dbReference type="eggNOG" id="ENOG5032ST6">
    <property type="taxonomic scope" value="Bacteria"/>
</dbReference>
<dbReference type="EMBL" id="FR872582">
    <property type="protein sequence ID" value="CCB90128.1"/>
    <property type="molecule type" value="Genomic_DNA"/>
</dbReference>
<evidence type="ECO:0000313" key="1">
    <source>
        <dbReference type="EMBL" id="CCB90128.1"/>
    </source>
</evidence>
<dbReference type="KEGG" id="sng:SNE_A22510"/>
<reference key="1">
    <citation type="journal article" date="2011" name="Mol. Biol. Evol.">
        <title>Unity in variety -- the pan-genome of the Chlamydiae.</title>
        <authorList>
            <person name="Collingro A."/>
            <person name="Tischler P."/>
            <person name="Weinmaier T."/>
            <person name="Penz T."/>
            <person name="Heinz E."/>
            <person name="Brunham R.C."/>
            <person name="Read T.D."/>
            <person name="Bavoil P.M."/>
            <person name="Sachse K."/>
            <person name="Kahane S."/>
            <person name="Friedman M.G."/>
            <person name="Rattei T."/>
            <person name="Myers G.S.A."/>
            <person name="Horn M."/>
        </authorList>
    </citation>
    <scope>NUCLEOTIDE SEQUENCE</scope>
    <source>
        <strain>Z</strain>
    </source>
</reference>
<dbReference type="OrthoDB" id="18491at2"/>
<protein>
    <submittedName>
        <fullName evidence="1">Uncharacterized protein</fullName>
    </submittedName>
</protein>
<reference evidence="1 2" key="2">
    <citation type="journal article" date="2011" name="Mol. Biol. Evol.">
        <title>Unity in variety--the pan-genome of the Chlamydiae.</title>
        <authorList>
            <person name="Collingro A."/>
            <person name="Tischler P."/>
            <person name="Weinmaier T."/>
            <person name="Penz T."/>
            <person name="Heinz E."/>
            <person name="Brunham R.C."/>
            <person name="Read T.D."/>
            <person name="Bavoil P.M."/>
            <person name="Sachse K."/>
            <person name="Kahane S."/>
            <person name="Friedman M.G."/>
            <person name="Rattei T."/>
            <person name="Myers G.S."/>
            <person name="Horn M."/>
        </authorList>
    </citation>
    <scope>NUCLEOTIDE SEQUENCE [LARGE SCALE GENOMIC DNA]</scope>
    <source>
        <strain evidence="2">ATCC VR-1471 / Z</strain>
    </source>
</reference>
<name>F8L483_SIMNZ</name>
<dbReference type="HOGENOM" id="CLU_159184_0_0_0"/>
<proteinExistence type="predicted"/>
<dbReference type="Gene3D" id="3.40.50.11780">
    <property type="match status" value="1"/>
</dbReference>
<dbReference type="RefSeq" id="WP_013944594.1">
    <property type="nucleotide sequence ID" value="NC_015713.1"/>
</dbReference>
<dbReference type="AlphaFoldDB" id="F8L483"/>
<gene>
    <name evidence="1" type="ordered locus">SNE_A22510</name>
</gene>
<organism evidence="1 2">
    <name type="scientific">Simkania negevensis (strain ATCC VR-1471 / DSM 27360 / Z)</name>
    <dbReference type="NCBI Taxonomy" id="331113"/>
    <lineage>
        <taxon>Bacteria</taxon>
        <taxon>Pseudomonadati</taxon>
        <taxon>Chlamydiota</taxon>
        <taxon>Chlamydiia</taxon>
        <taxon>Parachlamydiales</taxon>
        <taxon>Simkaniaceae</taxon>
        <taxon>Simkania</taxon>
    </lineage>
</organism>
<dbReference type="STRING" id="331113.SNE_A22510"/>
<keyword evidence="2" id="KW-1185">Reference proteome</keyword>
<dbReference type="Proteomes" id="UP000000496">
    <property type="component" value="Chromosome gsn.131"/>
</dbReference>
<evidence type="ECO:0000313" key="2">
    <source>
        <dbReference type="Proteomes" id="UP000000496"/>
    </source>
</evidence>